<dbReference type="EnsemblMetazoa" id="GPPI028019-RA">
    <property type="protein sequence ID" value="GPPI028019-PA"/>
    <property type="gene ID" value="GPPI028019"/>
</dbReference>
<evidence type="ECO:0000313" key="3">
    <source>
        <dbReference type="EnsemblMetazoa" id="GPPI028019-PA"/>
    </source>
</evidence>
<feature type="coiled-coil region" evidence="1">
    <location>
        <begin position="99"/>
        <end position="126"/>
    </location>
</feature>
<reference evidence="4" key="1">
    <citation type="submission" date="2015-01" db="EMBL/GenBank/DDBJ databases">
        <authorList>
            <person name="Aksoy S."/>
            <person name="Warren W."/>
            <person name="Wilson R.K."/>
        </authorList>
    </citation>
    <scope>NUCLEOTIDE SEQUENCE [LARGE SCALE GENOMIC DNA]</scope>
    <source>
        <strain evidence="4">IAEA</strain>
    </source>
</reference>
<protein>
    <recommendedName>
        <fullName evidence="2">Symplekin/Pta1 N-terminal domain-containing protein</fullName>
    </recommendedName>
</protein>
<evidence type="ECO:0000259" key="2">
    <source>
        <dbReference type="Pfam" id="PF11935"/>
    </source>
</evidence>
<keyword evidence="1" id="KW-0175">Coiled coil</keyword>
<name>A0A1B0BF28_9MUSC</name>
<accession>A0A1B0BF28</accession>
<dbReference type="AlphaFoldDB" id="A0A1B0BF28"/>
<dbReference type="EMBL" id="JXJN01013276">
    <property type="status" value="NOT_ANNOTATED_CDS"/>
    <property type="molecule type" value="Genomic_DNA"/>
</dbReference>
<proteinExistence type="predicted"/>
<evidence type="ECO:0000313" key="4">
    <source>
        <dbReference type="Proteomes" id="UP000092460"/>
    </source>
</evidence>
<dbReference type="InterPro" id="IPR011989">
    <property type="entry name" value="ARM-like"/>
</dbReference>
<dbReference type="STRING" id="67801.A0A1B0BF28"/>
<reference evidence="3" key="2">
    <citation type="submission" date="2020-05" db="UniProtKB">
        <authorList>
            <consortium name="EnsemblMetazoa"/>
        </authorList>
    </citation>
    <scope>IDENTIFICATION</scope>
    <source>
        <strain evidence="3">IAEA</strain>
    </source>
</reference>
<dbReference type="InterPro" id="IPR032460">
    <property type="entry name" value="Symplekin/Pta1_N"/>
</dbReference>
<dbReference type="Proteomes" id="UP000092460">
    <property type="component" value="Unassembled WGS sequence"/>
</dbReference>
<dbReference type="EMBL" id="JXJN01013277">
    <property type="status" value="NOT_ANNOTATED_CDS"/>
    <property type="molecule type" value="Genomic_DNA"/>
</dbReference>
<evidence type="ECO:0000256" key="1">
    <source>
        <dbReference type="SAM" id="Coils"/>
    </source>
</evidence>
<dbReference type="Gene3D" id="1.25.10.10">
    <property type="entry name" value="Leucine-rich Repeat Variant"/>
    <property type="match status" value="1"/>
</dbReference>
<organism evidence="3 4">
    <name type="scientific">Glossina palpalis gambiensis</name>
    <dbReference type="NCBI Taxonomy" id="67801"/>
    <lineage>
        <taxon>Eukaryota</taxon>
        <taxon>Metazoa</taxon>
        <taxon>Ecdysozoa</taxon>
        <taxon>Arthropoda</taxon>
        <taxon>Hexapoda</taxon>
        <taxon>Insecta</taxon>
        <taxon>Pterygota</taxon>
        <taxon>Neoptera</taxon>
        <taxon>Endopterygota</taxon>
        <taxon>Diptera</taxon>
        <taxon>Brachycera</taxon>
        <taxon>Muscomorpha</taxon>
        <taxon>Hippoboscoidea</taxon>
        <taxon>Glossinidae</taxon>
        <taxon>Glossina</taxon>
    </lineage>
</organism>
<feature type="domain" description="Symplekin/Pta1 N-terminal" evidence="2">
    <location>
        <begin position="159"/>
        <end position="208"/>
    </location>
</feature>
<dbReference type="Pfam" id="PF11935">
    <property type="entry name" value="SYMPK_PTA1_N"/>
    <property type="match status" value="1"/>
</dbReference>
<sequence length="226" mass="25728">MMAPTPSAPARRTIHQPIIDLVDMLAVLHKKSRKRVRKIKCQKKLSEMAQPRPKKEAEGGRRIEGDATCREYDRGKDRANLRPYILEVIYPSGSSTSAQAALTERMHRLKAEVEVLQKEIQRMKRIALRERRIKMKHTPLLIASSECNILVGKAELIYNDDDGMRINAIKFLERIVGLQSYPDKDAQKKDNDFCLQKVSENIRILKLKKPLICSVNLIACAGSCVP</sequence>
<keyword evidence="4" id="KW-1185">Reference proteome</keyword>
<dbReference type="VEuPathDB" id="VectorBase:GPPI028019"/>